<evidence type="ECO:0000313" key="2">
    <source>
        <dbReference type="Proteomes" id="UP001060215"/>
    </source>
</evidence>
<dbReference type="Proteomes" id="UP001060215">
    <property type="component" value="Chromosome 5"/>
</dbReference>
<sequence length="53" mass="5683">MASATRLSSGDGVISSPQRRRRVRSPPRQYAHPASSPTPASFPTTTTDLGRSE</sequence>
<dbReference type="EMBL" id="CM045762">
    <property type="protein sequence ID" value="KAI8010527.1"/>
    <property type="molecule type" value="Genomic_DNA"/>
</dbReference>
<gene>
    <name evidence="1" type="ORF">LOK49_LG06G02694</name>
</gene>
<protein>
    <submittedName>
        <fullName evidence="1">Uncharacterized protein</fullName>
    </submittedName>
</protein>
<proteinExistence type="predicted"/>
<evidence type="ECO:0000313" key="1">
    <source>
        <dbReference type="EMBL" id="KAI8010527.1"/>
    </source>
</evidence>
<comment type="caution">
    <text evidence="1">The sequence shown here is derived from an EMBL/GenBank/DDBJ whole genome shotgun (WGS) entry which is preliminary data.</text>
</comment>
<name>A0ACC0HDG6_9ERIC</name>
<reference evidence="1 2" key="1">
    <citation type="journal article" date="2022" name="Plant J.">
        <title>Chromosome-level genome of Camellia lanceoleosa provides a valuable resource for understanding genome evolution and self-incompatibility.</title>
        <authorList>
            <person name="Gong W."/>
            <person name="Xiao S."/>
            <person name="Wang L."/>
            <person name="Liao Z."/>
            <person name="Chang Y."/>
            <person name="Mo W."/>
            <person name="Hu G."/>
            <person name="Li W."/>
            <person name="Zhao G."/>
            <person name="Zhu H."/>
            <person name="Hu X."/>
            <person name="Ji K."/>
            <person name="Xiang X."/>
            <person name="Song Q."/>
            <person name="Yuan D."/>
            <person name="Jin S."/>
            <person name="Zhang L."/>
        </authorList>
    </citation>
    <scope>NUCLEOTIDE SEQUENCE [LARGE SCALE GENOMIC DNA]</scope>
    <source>
        <strain evidence="1">SQ_2022a</strain>
    </source>
</reference>
<organism evidence="1 2">
    <name type="scientific">Camellia lanceoleosa</name>
    <dbReference type="NCBI Taxonomy" id="1840588"/>
    <lineage>
        <taxon>Eukaryota</taxon>
        <taxon>Viridiplantae</taxon>
        <taxon>Streptophyta</taxon>
        <taxon>Embryophyta</taxon>
        <taxon>Tracheophyta</taxon>
        <taxon>Spermatophyta</taxon>
        <taxon>Magnoliopsida</taxon>
        <taxon>eudicotyledons</taxon>
        <taxon>Gunneridae</taxon>
        <taxon>Pentapetalae</taxon>
        <taxon>asterids</taxon>
        <taxon>Ericales</taxon>
        <taxon>Theaceae</taxon>
        <taxon>Camellia</taxon>
    </lineage>
</organism>
<accession>A0ACC0HDG6</accession>
<keyword evidence="2" id="KW-1185">Reference proteome</keyword>